<sequence length="141" mass="15165">MTQTNQKSRWSQAQLAHAFEVQSRVGSPEAGATVHIIPIFAGGIGEGGYGSQIRWDVRMFRRGAMGPQSVDRDTLMSVGCSEDEVDNVLAQIDNATDFLKRAYPVLEIGIGEKVKALEAAVAVKVAALPAGHEATHEKFEA</sequence>
<dbReference type="EMBL" id="BARW01033597">
    <property type="protein sequence ID" value="GAJ11484.1"/>
    <property type="molecule type" value="Genomic_DNA"/>
</dbReference>
<dbReference type="AlphaFoldDB" id="X1U1W3"/>
<evidence type="ECO:0000313" key="1">
    <source>
        <dbReference type="EMBL" id="GAJ11484.1"/>
    </source>
</evidence>
<accession>X1U1W3</accession>
<protein>
    <submittedName>
        <fullName evidence="1">Uncharacterized protein</fullName>
    </submittedName>
</protein>
<organism evidence="1">
    <name type="scientific">marine sediment metagenome</name>
    <dbReference type="NCBI Taxonomy" id="412755"/>
    <lineage>
        <taxon>unclassified sequences</taxon>
        <taxon>metagenomes</taxon>
        <taxon>ecological metagenomes</taxon>
    </lineage>
</organism>
<gene>
    <name evidence="1" type="ORF">S12H4_52882</name>
</gene>
<name>X1U1W3_9ZZZZ</name>
<proteinExistence type="predicted"/>
<comment type="caution">
    <text evidence="1">The sequence shown here is derived from an EMBL/GenBank/DDBJ whole genome shotgun (WGS) entry which is preliminary data.</text>
</comment>
<reference evidence="1" key="1">
    <citation type="journal article" date="2014" name="Front. Microbiol.">
        <title>High frequency of phylogenetically diverse reductive dehalogenase-homologous genes in deep subseafloor sedimentary metagenomes.</title>
        <authorList>
            <person name="Kawai M."/>
            <person name="Futagami T."/>
            <person name="Toyoda A."/>
            <person name="Takaki Y."/>
            <person name="Nishi S."/>
            <person name="Hori S."/>
            <person name="Arai W."/>
            <person name="Tsubouchi T."/>
            <person name="Morono Y."/>
            <person name="Uchiyama I."/>
            <person name="Ito T."/>
            <person name="Fujiyama A."/>
            <person name="Inagaki F."/>
            <person name="Takami H."/>
        </authorList>
    </citation>
    <scope>NUCLEOTIDE SEQUENCE</scope>
    <source>
        <strain evidence="1">Expedition CK06-06</strain>
    </source>
</reference>